<sequence length="169" mass="19405">MTQMLHHFIAPEIQENPNGWGPNSVPEQFKDMPYQPFSKSDRIGKVADWTGQTYADKRLANKYQSQFGGGGQYSYNQEDDESSYQLVDTTRVVNRMQRGRLRIGQRNMRGRGGKQGGQQMHVLSRGVRGRDKGNVGMRGGKWQKNVRQKYDQKGQQQQKKRDASVDVRP</sequence>
<evidence type="ECO:0000256" key="3">
    <source>
        <dbReference type="ARBA" id="ARBA00022884"/>
    </source>
</evidence>
<dbReference type="PANTHER" id="PTHR12399:SF0">
    <property type="entry name" value="EUKARYOTIC TRANSLATION INITIATION FACTOR 3 SUBUNIT D"/>
    <property type="match status" value="1"/>
</dbReference>
<dbReference type="EMBL" id="OC925713">
    <property type="protein sequence ID" value="CAD7656293.1"/>
    <property type="molecule type" value="Genomic_DNA"/>
</dbReference>
<organism evidence="8">
    <name type="scientific">Oppiella nova</name>
    <dbReference type="NCBI Taxonomy" id="334625"/>
    <lineage>
        <taxon>Eukaryota</taxon>
        <taxon>Metazoa</taxon>
        <taxon>Ecdysozoa</taxon>
        <taxon>Arthropoda</taxon>
        <taxon>Chelicerata</taxon>
        <taxon>Arachnida</taxon>
        <taxon>Acari</taxon>
        <taxon>Acariformes</taxon>
        <taxon>Sarcoptiformes</taxon>
        <taxon>Oribatida</taxon>
        <taxon>Brachypylina</taxon>
        <taxon>Oppioidea</taxon>
        <taxon>Oppiidae</taxon>
        <taxon>Oppiella</taxon>
    </lineage>
</organism>
<protein>
    <recommendedName>
        <fullName evidence="5">Eukaryotic translation initiation factor 3 subunit p66</fullName>
    </recommendedName>
</protein>
<dbReference type="Pfam" id="PF05091">
    <property type="entry name" value="eIF-3_zeta"/>
    <property type="match status" value="1"/>
</dbReference>
<evidence type="ECO:0000256" key="5">
    <source>
        <dbReference type="ARBA" id="ARBA00033202"/>
    </source>
</evidence>
<keyword evidence="2" id="KW-0396">Initiation factor</keyword>
<feature type="region of interest" description="Disordered" evidence="6">
    <location>
        <begin position="106"/>
        <end position="169"/>
    </location>
</feature>
<dbReference type="Proteomes" id="UP000728032">
    <property type="component" value="Unassembled WGS sequence"/>
</dbReference>
<dbReference type="GO" id="GO:0003723">
    <property type="term" value="F:RNA binding"/>
    <property type="evidence" value="ECO:0007669"/>
    <property type="project" value="UniProtKB-KW"/>
</dbReference>
<dbReference type="EMBL" id="CAJPVJ010033258">
    <property type="protein sequence ID" value="CAG2180708.1"/>
    <property type="molecule type" value="Genomic_DNA"/>
</dbReference>
<evidence type="ECO:0000256" key="1">
    <source>
        <dbReference type="ARBA" id="ARBA00022490"/>
    </source>
</evidence>
<evidence type="ECO:0000313" key="7">
    <source>
        <dbReference type="EMBL" id="CAD7656293.1"/>
    </source>
</evidence>
<keyword evidence="4" id="KW-0648">Protein biosynthesis</keyword>
<feature type="non-terminal residue" evidence="8">
    <location>
        <position position="1"/>
    </location>
</feature>
<dbReference type="EMBL" id="CAJPVJ010010888">
    <property type="protein sequence ID" value="CAG2173480.1"/>
    <property type="molecule type" value="Genomic_DNA"/>
</dbReference>
<keyword evidence="9" id="KW-1185">Reference proteome</keyword>
<name>A0A7R9MQS8_9ACAR</name>
<dbReference type="EMBL" id="OC948083">
    <property type="protein sequence ID" value="CAD7663571.1"/>
    <property type="molecule type" value="Genomic_DNA"/>
</dbReference>
<proteinExistence type="predicted"/>
<feature type="compositionally biased region" description="Basic and acidic residues" evidence="6">
    <location>
        <begin position="159"/>
        <end position="169"/>
    </location>
</feature>
<evidence type="ECO:0000313" key="9">
    <source>
        <dbReference type="Proteomes" id="UP000728032"/>
    </source>
</evidence>
<dbReference type="InterPro" id="IPR007783">
    <property type="entry name" value="eIF3d"/>
</dbReference>
<dbReference type="GO" id="GO:0003743">
    <property type="term" value="F:translation initiation factor activity"/>
    <property type="evidence" value="ECO:0007669"/>
    <property type="project" value="UniProtKB-KW"/>
</dbReference>
<accession>A0A7R9MQS8</accession>
<gene>
    <name evidence="7" type="ORF">ONB1V03_LOCUS12932</name>
    <name evidence="8" type="ORF">ONB1V03_LOCUS20129</name>
</gene>
<reference evidence="8" key="1">
    <citation type="submission" date="2020-11" db="EMBL/GenBank/DDBJ databases">
        <authorList>
            <person name="Tran Van P."/>
        </authorList>
    </citation>
    <scope>NUCLEOTIDE SEQUENCE</scope>
</reference>
<evidence type="ECO:0000313" key="8">
    <source>
        <dbReference type="EMBL" id="CAD7663571.1"/>
    </source>
</evidence>
<keyword evidence="1" id="KW-0963">Cytoplasm</keyword>
<evidence type="ECO:0000256" key="6">
    <source>
        <dbReference type="SAM" id="MobiDB-lite"/>
    </source>
</evidence>
<dbReference type="PANTHER" id="PTHR12399">
    <property type="entry name" value="EUKARYOTIC TRANSLATION INITIATION FACTOR 3 SUBUNIT 7"/>
    <property type="match status" value="1"/>
</dbReference>
<evidence type="ECO:0000256" key="2">
    <source>
        <dbReference type="ARBA" id="ARBA00022540"/>
    </source>
</evidence>
<keyword evidence="3" id="KW-0694">RNA-binding</keyword>
<dbReference type="GO" id="GO:0005852">
    <property type="term" value="C:eukaryotic translation initiation factor 3 complex"/>
    <property type="evidence" value="ECO:0007669"/>
    <property type="project" value="InterPro"/>
</dbReference>
<dbReference type="AlphaFoldDB" id="A0A7R9MQS8"/>
<evidence type="ECO:0000256" key="4">
    <source>
        <dbReference type="ARBA" id="ARBA00022917"/>
    </source>
</evidence>
<dbReference type="OrthoDB" id="16538at2759"/>